<organism evidence="1 2">
    <name type="scientific">Gordonia phage Pleakley</name>
    <dbReference type="NCBI Taxonomy" id="2283246"/>
    <lineage>
        <taxon>Viruses</taxon>
        <taxon>Duplodnaviria</taxon>
        <taxon>Heunggongvirae</taxon>
        <taxon>Uroviricota</taxon>
        <taxon>Caudoviricetes</taxon>
        <taxon>Zierdtviridae</taxon>
        <taxon>Emilbogenvirinae</taxon>
        <taxon>Pleakleyvirus</taxon>
        <taxon>Pleakleyvirus pleakley</taxon>
    </lineage>
</organism>
<gene>
    <name evidence="1" type="primary">78</name>
    <name evidence="1" type="ORF">SEA_PLEAKLEY_78</name>
</gene>
<accession>A0A345M6J6</accession>
<dbReference type="Proteomes" id="UP000260273">
    <property type="component" value="Segment"/>
</dbReference>
<keyword evidence="2" id="KW-1185">Reference proteome</keyword>
<evidence type="ECO:0000313" key="2">
    <source>
        <dbReference type="Proteomes" id="UP000260273"/>
    </source>
</evidence>
<evidence type="ECO:0000313" key="1">
    <source>
        <dbReference type="EMBL" id="AXH66117.1"/>
    </source>
</evidence>
<reference evidence="2" key="1">
    <citation type="submission" date="2018-07" db="EMBL/GenBank/DDBJ databases">
        <authorList>
            <person name="Quirk P.G."/>
            <person name="Krulwich T.A."/>
        </authorList>
    </citation>
    <scope>NUCLEOTIDE SEQUENCE [LARGE SCALE GENOMIC DNA]</scope>
</reference>
<proteinExistence type="predicted"/>
<sequence>MNRAERRATQRLRRTCKHKNTVVKHMMTKPAVENGEPAGTVSIGYRVCLDCGAENKTPVRMS</sequence>
<name>A0A345M6J6_9CAUD</name>
<dbReference type="KEGG" id="vg:65115136"/>
<dbReference type="RefSeq" id="YP_010097472.1">
    <property type="nucleotide sequence ID" value="NC_055758.1"/>
</dbReference>
<dbReference type="EMBL" id="MH576960">
    <property type="protein sequence ID" value="AXH66117.1"/>
    <property type="molecule type" value="Genomic_DNA"/>
</dbReference>
<dbReference type="GeneID" id="65115136"/>
<protein>
    <submittedName>
        <fullName evidence="1">Uncharacterized protein</fullName>
    </submittedName>
</protein>